<gene>
    <name evidence="1" type="ORF">SMAX5B_016302</name>
</gene>
<dbReference type="Proteomes" id="UP000246464">
    <property type="component" value="Chromosome 7"/>
</dbReference>
<feature type="non-terminal residue" evidence="1">
    <location>
        <position position="1"/>
    </location>
</feature>
<name>A0A2U9BLY8_SCOMX</name>
<reference evidence="1 2" key="1">
    <citation type="submission" date="2017-12" db="EMBL/GenBank/DDBJ databases">
        <title>Integrating genomic resources of turbot (Scophthalmus maximus) in depth evaluation of genetic and physical mapping variation across individuals.</title>
        <authorList>
            <person name="Martinez P."/>
        </authorList>
    </citation>
    <scope>NUCLEOTIDE SEQUENCE [LARGE SCALE GENOMIC DNA]</scope>
</reference>
<sequence length="85" mass="9549">AAFKLTPNVYAESLIRCSVKCSASLVSKPCRVCSPVKLHISNSNKCLFLSHHPTPPHICVCDLSPRCSCEDEQVYFYSAYLREQQ</sequence>
<proteinExistence type="predicted"/>
<protein>
    <submittedName>
        <fullName evidence="1">Uncharacterized protein</fullName>
    </submittedName>
</protein>
<evidence type="ECO:0000313" key="1">
    <source>
        <dbReference type="EMBL" id="AWP04729.1"/>
    </source>
</evidence>
<dbReference type="AlphaFoldDB" id="A0A2U9BLY8"/>
<evidence type="ECO:0000313" key="2">
    <source>
        <dbReference type="Proteomes" id="UP000246464"/>
    </source>
</evidence>
<organism evidence="1 2">
    <name type="scientific">Scophthalmus maximus</name>
    <name type="common">Turbot</name>
    <name type="synonym">Psetta maxima</name>
    <dbReference type="NCBI Taxonomy" id="52904"/>
    <lineage>
        <taxon>Eukaryota</taxon>
        <taxon>Metazoa</taxon>
        <taxon>Chordata</taxon>
        <taxon>Craniata</taxon>
        <taxon>Vertebrata</taxon>
        <taxon>Euteleostomi</taxon>
        <taxon>Actinopterygii</taxon>
        <taxon>Neopterygii</taxon>
        <taxon>Teleostei</taxon>
        <taxon>Neoteleostei</taxon>
        <taxon>Acanthomorphata</taxon>
        <taxon>Carangaria</taxon>
        <taxon>Pleuronectiformes</taxon>
        <taxon>Pleuronectoidei</taxon>
        <taxon>Scophthalmidae</taxon>
        <taxon>Scophthalmus</taxon>
    </lineage>
</organism>
<feature type="non-terminal residue" evidence="1">
    <location>
        <position position="85"/>
    </location>
</feature>
<keyword evidence="2" id="KW-1185">Reference proteome</keyword>
<accession>A0A2U9BLY8</accession>
<dbReference type="EMBL" id="CP026249">
    <property type="protein sequence ID" value="AWP04729.1"/>
    <property type="molecule type" value="Genomic_DNA"/>
</dbReference>